<evidence type="ECO:0000256" key="1">
    <source>
        <dbReference type="SAM" id="SignalP"/>
    </source>
</evidence>
<dbReference type="AlphaFoldDB" id="A0A7J7KRI2"/>
<accession>A0A7J7KRI2</accession>
<proteinExistence type="predicted"/>
<evidence type="ECO:0000313" key="3">
    <source>
        <dbReference type="Proteomes" id="UP000593567"/>
    </source>
</evidence>
<comment type="caution">
    <text evidence="2">The sequence shown here is derived from an EMBL/GenBank/DDBJ whole genome shotgun (WGS) entry which is preliminary data.</text>
</comment>
<feature type="chain" id="PRO_5029814263" evidence="1">
    <location>
        <begin position="24"/>
        <end position="127"/>
    </location>
</feature>
<organism evidence="2 3">
    <name type="scientific">Bugula neritina</name>
    <name type="common">Brown bryozoan</name>
    <name type="synonym">Sertularia neritina</name>
    <dbReference type="NCBI Taxonomy" id="10212"/>
    <lineage>
        <taxon>Eukaryota</taxon>
        <taxon>Metazoa</taxon>
        <taxon>Spiralia</taxon>
        <taxon>Lophotrochozoa</taxon>
        <taxon>Bryozoa</taxon>
        <taxon>Gymnolaemata</taxon>
        <taxon>Cheilostomatida</taxon>
        <taxon>Flustrina</taxon>
        <taxon>Buguloidea</taxon>
        <taxon>Bugulidae</taxon>
        <taxon>Bugula</taxon>
    </lineage>
</organism>
<keyword evidence="1" id="KW-0732">Signal</keyword>
<protein>
    <submittedName>
        <fullName evidence="2">Uncharacterized protein</fullName>
    </submittedName>
</protein>
<dbReference type="Proteomes" id="UP000593567">
    <property type="component" value="Unassembled WGS sequence"/>
</dbReference>
<evidence type="ECO:0000313" key="2">
    <source>
        <dbReference type="EMBL" id="KAF6040757.1"/>
    </source>
</evidence>
<dbReference type="EMBL" id="VXIV02000106">
    <property type="protein sequence ID" value="KAF6040757.1"/>
    <property type="molecule type" value="Genomic_DNA"/>
</dbReference>
<reference evidence="2" key="1">
    <citation type="submission" date="2020-06" db="EMBL/GenBank/DDBJ databases">
        <title>Draft genome of Bugula neritina, a colonial animal packing powerful symbionts and potential medicines.</title>
        <authorList>
            <person name="Rayko M."/>
        </authorList>
    </citation>
    <scope>NUCLEOTIDE SEQUENCE [LARGE SCALE GENOMIC DNA]</scope>
    <source>
        <strain evidence="2">Kwan_BN1</strain>
    </source>
</reference>
<keyword evidence="3" id="KW-1185">Reference proteome</keyword>
<sequence>MSFIHLLAVIRLLVLTCYWPKFTFSPTGMTLTLFDLLNRYYCPDDATKCLETAIQLLSTNLGTKHGSVHKVKVRLAKVVAASSDLDRAKTILTEILENFDAATYYMDWYNEMYELLIFAVRVIAMMR</sequence>
<feature type="signal peptide" evidence="1">
    <location>
        <begin position="1"/>
        <end position="23"/>
    </location>
</feature>
<dbReference type="OrthoDB" id="9996794at2759"/>
<name>A0A7J7KRI2_BUGNE</name>
<gene>
    <name evidence="2" type="ORF">EB796_000960</name>
</gene>